<dbReference type="InterPro" id="IPR000866">
    <property type="entry name" value="AhpC/TSA"/>
</dbReference>
<dbReference type="SUPFAM" id="SSF52833">
    <property type="entry name" value="Thioredoxin-like"/>
    <property type="match status" value="1"/>
</dbReference>
<accession>A0A399D5V6</accession>
<sequence length="470" mass="54269">MNGWLLSVLLIIWTNLPVSATSISGWNEEYAGKKLDFFRLSDPVTREKVHVFTLEVNSNGVFSAEAEVEQPTFVFSDFGIYRGMLFLEPGEKITLLLPPFRDKSFADQKNPYFQPVEFWFATGGGNQLNDRISAFDNQLYQLRDKYFNQLYLRESRQVFDSLSAVLEQQFGSISSKTFLFHKKLKIKAVEADAFKLEPASVSDELSEVPSAFWNHPAFTGLFDKMYGNKLSFAAKSIKGERIRGAVSQTDTGFLLEFIKDNYKITGPVARLVLLKMLHDGFYSGDFSENAILNLVRADIFVKDQEKAVKETAKNILIKLRHLRPGSLAPVVCLKNTSGQRFCTNEISGDDKFKYLVFADTEMIVCREHLKYLTKIEDRFQKYLEIIIVLRKTDLIEMKMFLDKQKIPGIHLVDEEGRFTEEYRVKSFPTCLLLNDKHEVVFQQTKSPLDGFEQQFGRFLQRELFERQRKQ</sequence>
<dbReference type="GO" id="GO:0016209">
    <property type="term" value="F:antioxidant activity"/>
    <property type="evidence" value="ECO:0007669"/>
    <property type="project" value="InterPro"/>
</dbReference>
<dbReference type="Proteomes" id="UP000266441">
    <property type="component" value="Unassembled WGS sequence"/>
</dbReference>
<evidence type="ECO:0000313" key="3">
    <source>
        <dbReference type="Proteomes" id="UP000266441"/>
    </source>
</evidence>
<protein>
    <recommendedName>
        <fullName evidence="1">Alkyl hydroperoxide reductase subunit C/ Thiol specific antioxidant domain-containing protein</fullName>
    </recommendedName>
</protein>
<comment type="caution">
    <text evidence="2">The sequence shown here is derived from an EMBL/GenBank/DDBJ whole genome shotgun (WGS) entry which is preliminary data.</text>
</comment>
<proteinExistence type="predicted"/>
<dbReference type="EMBL" id="QWET01000001">
    <property type="protein sequence ID" value="RIH66886.1"/>
    <property type="molecule type" value="Genomic_DNA"/>
</dbReference>
<dbReference type="GO" id="GO:0016491">
    <property type="term" value="F:oxidoreductase activity"/>
    <property type="evidence" value="ECO:0007669"/>
    <property type="project" value="InterPro"/>
</dbReference>
<evidence type="ECO:0000313" key="2">
    <source>
        <dbReference type="EMBL" id="RIH66886.1"/>
    </source>
</evidence>
<gene>
    <name evidence="2" type="ORF">D1164_00165</name>
</gene>
<dbReference type="RefSeq" id="WP_119347912.1">
    <property type="nucleotide sequence ID" value="NZ_QWET01000001.1"/>
</dbReference>
<keyword evidence="3" id="KW-1185">Reference proteome</keyword>
<organism evidence="2 3">
    <name type="scientific">Mariniphaga sediminis</name>
    <dbReference type="NCBI Taxonomy" id="1628158"/>
    <lineage>
        <taxon>Bacteria</taxon>
        <taxon>Pseudomonadati</taxon>
        <taxon>Bacteroidota</taxon>
        <taxon>Bacteroidia</taxon>
        <taxon>Marinilabiliales</taxon>
        <taxon>Prolixibacteraceae</taxon>
        <taxon>Mariniphaga</taxon>
    </lineage>
</organism>
<evidence type="ECO:0000259" key="1">
    <source>
        <dbReference type="Pfam" id="PF00578"/>
    </source>
</evidence>
<feature type="domain" description="Alkyl hydroperoxide reductase subunit C/ Thiol specific antioxidant" evidence="1">
    <location>
        <begin position="325"/>
        <end position="439"/>
    </location>
</feature>
<reference evidence="2 3" key="1">
    <citation type="journal article" date="2015" name="Int. J. Syst. Evol. Microbiol.">
        <title>Mariniphaga sediminis sp. nov., isolated from coastal sediment.</title>
        <authorList>
            <person name="Wang F.Q."/>
            <person name="Shen Q.Y."/>
            <person name="Chen G.J."/>
            <person name="Du Z.J."/>
        </authorList>
    </citation>
    <scope>NUCLEOTIDE SEQUENCE [LARGE SCALE GENOMIC DNA]</scope>
    <source>
        <strain evidence="2 3">SY21</strain>
    </source>
</reference>
<dbReference type="Pfam" id="PF00578">
    <property type="entry name" value="AhpC-TSA"/>
    <property type="match status" value="1"/>
</dbReference>
<name>A0A399D5V6_9BACT</name>
<dbReference type="InterPro" id="IPR036249">
    <property type="entry name" value="Thioredoxin-like_sf"/>
</dbReference>
<dbReference type="AlphaFoldDB" id="A0A399D5V6"/>
<dbReference type="Gene3D" id="3.40.30.10">
    <property type="entry name" value="Glutaredoxin"/>
    <property type="match status" value="1"/>
</dbReference>
<dbReference type="OrthoDB" id="1097547at2"/>